<protein>
    <recommendedName>
        <fullName evidence="1">ATP-dependent DNA helicase</fullName>
        <ecNumber evidence="1">5.6.2.3</ecNumber>
    </recommendedName>
</protein>
<keyword evidence="1" id="KW-0233">DNA recombination</keyword>
<dbReference type="SMART" id="SM00382">
    <property type="entry name" value="AAA"/>
    <property type="match status" value="1"/>
</dbReference>
<dbReference type="Gene3D" id="3.40.50.300">
    <property type="entry name" value="P-loop containing nucleotide triphosphate hydrolases"/>
    <property type="match status" value="1"/>
</dbReference>
<keyword evidence="1" id="KW-0234">DNA repair</keyword>
<dbReference type="EMBL" id="CARXXK010000002">
    <property type="protein sequence ID" value="CAI6359751.1"/>
    <property type="molecule type" value="Genomic_DNA"/>
</dbReference>
<feature type="domain" description="AAA+ ATPase" evidence="2">
    <location>
        <begin position="3"/>
        <end position="141"/>
    </location>
</feature>
<comment type="catalytic activity">
    <reaction evidence="1">
        <text>ATP + H2O = ADP + phosphate + H(+)</text>
        <dbReference type="Rhea" id="RHEA:13065"/>
        <dbReference type="ChEBI" id="CHEBI:15377"/>
        <dbReference type="ChEBI" id="CHEBI:15378"/>
        <dbReference type="ChEBI" id="CHEBI:30616"/>
        <dbReference type="ChEBI" id="CHEBI:43474"/>
        <dbReference type="ChEBI" id="CHEBI:456216"/>
        <dbReference type="EC" id="5.6.2.3"/>
    </reaction>
</comment>
<dbReference type="GO" id="GO:0000723">
    <property type="term" value="P:telomere maintenance"/>
    <property type="evidence" value="ECO:0007669"/>
    <property type="project" value="InterPro"/>
</dbReference>
<sequence length="153" mass="16889">MKEPLLIYFTGPAGSGKTFVIKALMEIYNRFSDTDGIFNAYIACASTGKAASAIGGTTVHNALSISLSRLLPLNIEKAQQYRALFQFIKVLIIDEVSMVSAELLEQIDARLKQITGLFTKAFGGLDVFLIGDLRKLPPVKATPIFKQIKKNYW</sequence>
<name>A0AAV0WVX3_9HEMI</name>
<keyword evidence="4" id="KW-1185">Reference proteome</keyword>
<dbReference type="InterPro" id="IPR051055">
    <property type="entry name" value="PIF1_helicase"/>
</dbReference>
<dbReference type="GO" id="GO:0016787">
    <property type="term" value="F:hydrolase activity"/>
    <property type="evidence" value="ECO:0007669"/>
    <property type="project" value="UniProtKB-KW"/>
</dbReference>
<evidence type="ECO:0000313" key="3">
    <source>
        <dbReference type="EMBL" id="CAI6359751.1"/>
    </source>
</evidence>
<comment type="cofactor">
    <cofactor evidence="1">
        <name>Mg(2+)</name>
        <dbReference type="ChEBI" id="CHEBI:18420"/>
    </cofactor>
</comment>
<dbReference type="InterPro" id="IPR010285">
    <property type="entry name" value="DNA_helicase_pif1-like_DEAD"/>
</dbReference>
<keyword evidence="1" id="KW-0067">ATP-binding</keyword>
<dbReference type="SUPFAM" id="SSF52540">
    <property type="entry name" value="P-loop containing nucleoside triphosphate hydrolases"/>
    <property type="match status" value="1"/>
</dbReference>
<comment type="caution">
    <text evidence="3">The sequence shown here is derived from an EMBL/GenBank/DDBJ whole genome shotgun (WGS) entry which is preliminary data.</text>
</comment>
<dbReference type="PANTHER" id="PTHR47642">
    <property type="entry name" value="ATP-DEPENDENT DNA HELICASE"/>
    <property type="match status" value="1"/>
</dbReference>
<dbReference type="AlphaFoldDB" id="A0AAV0WVX3"/>
<dbReference type="GO" id="GO:0005524">
    <property type="term" value="F:ATP binding"/>
    <property type="evidence" value="ECO:0007669"/>
    <property type="project" value="UniProtKB-KW"/>
</dbReference>
<dbReference type="Pfam" id="PF05970">
    <property type="entry name" value="PIF1"/>
    <property type="match status" value="1"/>
</dbReference>
<dbReference type="GO" id="GO:0006281">
    <property type="term" value="P:DNA repair"/>
    <property type="evidence" value="ECO:0007669"/>
    <property type="project" value="UniProtKB-KW"/>
</dbReference>
<keyword evidence="1" id="KW-0347">Helicase</keyword>
<keyword evidence="1" id="KW-0378">Hydrolase</keyword>
<keyword evidence="1" id="KW-0547">Nucleotide-binding</keyword>
<gene>
    <name evidence="3" type="ORF">MEUPH1_LOCUS15130</name>
</gene>
<comment type="similarity">
    <text evidence="1">Belongs to the helicase family.</text>
</comment>
<proteinExistence type="inferred from homology"/>
<dbReference type="GO" id="GO:0006310">
    <property type="term" value="P:DNA recombination"/>
    <property type="evidence" value="ECO:0007669"/>
    <property type="project" value="UniProtKB-KW"/>
</dbReference>
<dbReference type="Proteomes" id="UP001160148">
    <property type="component" value="Unassembled WGS sequence"/>
</dbReference>
<evidence type="ECO:0000256" key="1">
    <source>
        <dbReference type="RuleBase" id="RU363044"/>
    </source>
</evidence>
<organism evidence="3 4">
    <name type="scientific">Macrosiphum euphorbiae</name>
    <name type="common">potato aphid</name>
    <dbReference type="NCBI Taxonomy" id="13131"/>
    <lineage>
        <taxon>Eukaryota</taxon>
        <taxon>Metazoa</taxon>
        <taxon>Ecdysozoa</taxon>
        <taxon>Arthropoda</taxon>
        <taxon>Hexapoda</taxon>
        <taxon>Insecta</taxon>
        <taxon>Pterygota</taxon>
        <taxon>Neoptera</taxon>
        <taxon>Paraneoptera</taxon>
        <taxon>Hemiptera</taxon>
        <taxon>Sternorrhyncha</taxon>
        <taxon>Aphidomorpha</taxon>
        <taxon>Aphidoidea</taxon>
        <taxon>Aphididae</taxon>
        <taxon>Macrosiphini</taxon>
        <taxon>Macrosiphum</taxon>
    </lineage>
</organism>
<accession>A0AAV0WVX3</accession>
<dbReference type="InterPro" id="IPR003593">
    <property type="entry name" value="AAA+_ATPase"/>
</dbReference>
<dbReference type="EC" id="5.6.2.3" evidence="1"/>
<keyword evidence="1" id="KW-0227">DNA damage</keyword>
<dbReference type="GO" id="GO:0043139">
    <property type="term" value="F:5'-3' DNA helicase activity"/>
    <property type="evidence" value="ECO:0007669"/>
    <property type="project" value="UniProtKB-EC"/>
</dbReference>
<reference evidence="3 4" key="1">
    <citation type="submission" date="2023-01" db="EMBL/GenBank/DDBJ databases">
        <authorList>
            <person name="Whitehead M."/>
        </authorList>
    </citation>
    <scope>NUCLEOTIDE SEQUENCE [LARGE SCALE GENOMIC DNA]</scope>
</reference>
<evidence type="ECO:0000313" key="4">
    <source>
        <dbReference type="Proteomes" id="UP001160148"/>
    </source>
</evidence>
<dbReference type="InterPro" id="IPR027417">
    <property type="entry name" value="P-loop_NTPase"/>
</dbReference>
<evidence type="ECO:0000259" key="2">
    <source>
        <dbReference type="SMART" id="SM00382"/>
    </source>
</evidence>